<reference evidence="2 3" key="1">
    <citation type="submission" date="2019-06" db="EMBL/GenBank/DDBJ databases">
        <title>Whole genome shotgun sequence of Streptomyces cacaoi subsp. cacaoi NBRC 12748.</title>
        <authorList>
            <person name="Hosoyama A."/>
            <person name="Uohara A."/>
            <person name="Ohji S."/>
            <person name="Ichikawa N."/>
        </authorList>
    </citation>
    <scope>NUCLEOTIDE SEQUENCE [LARGE SCALE GENOMIC DNA]</scope>
    <source>
        <strain evidence="2 3">NBRC 12748</strain>
    </source>
</reference>
<comment type="caution">
    <text evidence="2">The sequence shown here is derived from an EMBL/GenBank/DDBJ whole genome shotgun (WGS) entry which is preliminary data.</text>
</comment>
<dbReference type="Proteomes" id="UP000319210">
    <property type="component" value="Unassembled WGS sequence"/>
</dbReference>
<feature type="compositionally biased region" description="Pro residues" evidence="1">
    <location>
        <begin position="60"/>
        <end position="76"/>
    </location>
</feature>
<dbReference type="EMBL" id="BJMM01000028">
    <property type="protein sequence ID" value="GEB52224.1"/>
    <property type="molecule type" value="Genomic_DNA"/>
</dbReference>
<protein>
    <submittedName>
        <fullName evidence="2">Uncharacterized protein</fullName>
    </submittedName>
</protein>
<accession>A0A4Y3R3W0</accession>
<proteinExistence type="predicted"/>
<feature type="compositionally biased region" description="Low complexity" evidence="1">
    <location>
        <begin position="40"/>
        <end position="59"/>
    </location>
</feature>
<evidence type="ECO:0000313" key="3">
    <source>
        <dbReference type="Proteomes" id="UP000319210"/>
    </source>
</evidence>
<evidence type="ECO:0000256" key="1">
    <source>
        <dbReference type="SAM" id="MobiDB-lite"/>
    </source>
</evidence>
<name>A0A4Y3R3W0_STRCI</name>
<organism evidence="2 3">
    <name type="scientific">Streptomyces cacaoi</name>
    <dbReference type="NCBI Taxonomy" id="1898"/>
    <lineage>
        <taxon>Bacteria</taxon>
        <taxon>Bacillati</taxon>
        <taxon>Actinomycetota</taxon>
        <taxon>Actinomycetes</taxon>
        <taxon>Kitasatosporales</taxon>
        <taxon>Streptomycetaceae</taxon>
        <taxon>Streptomyces</taxon>
    </lineage>
</organism>
<feature type="region of interest" description="Disordered" evidence="1">
    <location>
        <begin position="1"/>
        <end position="102"/>
    </location>
</feature>
<gene>
    <name evidence="2" type="ORF">SCA03_47750</name>
</gene>
<sequence>MLFSGSAVTHRRYPLPPEEVPPADTAHTADAHDSTGAVDPAEAPATPETADPAAAADPPAARPSPGTPHFDPPPPWAKGTGPSPAGEREGRNALPDPAPPTR</sequence>
<dbReference type="AlphaFoldDB" id="A0A4Y3R3W0"/>
<evidence type="ECO:0000313" key="2">
    <source>
        <dbReference type="EMBL" id="GEB52224.1"/>
    </source>
</evidence>
<keyword evidence="3" id="KW-1185">Reference proteome</keyword>